<evidence type="ECO:0000313" key="2">
    <source>
        <dbReference type="EMBL" id="GAA4629418.1"/>
    </source>
</evidence>
<name>A0ABP8UDL2_9ACTN</name>
<comment type="caution">
    <text evidence="2">The sequence shown here is derived from an EMBL/GenBank/DDBJ whole genome shotgun (WGS) entry which is preliminary data.</text>
</comment>
<organism evidence="2 3">
    <name type="scientific">Actinoallomurus vinaceus</name>
    <dbReference type="NCBI Taxonomy" id="1080074"/>
    <lineage>
        <taxon>Bacteria</taxon>
        <taxon>Bacillati</taxon>
        <taxon>Actinomycetota</taxon>
        <taxon>Actinomycetes</taxon>
        <taxon>Streptosporangiales</taxon>
        <taxon>Thermomonosporaceae</taxon>
        <taxon>Actinoallomurus</taxon>
    </lineage>
</organism>
<accession>A0ABP8UDL2</accession>
<evidence type="ECO:0000256" key="1">
    <source>
        <dbReference type="SAM" id="MobiDB-lite"/>
    </source>
</evidence>
<keyword evidence="3" id="KW-1185">Reference proteome</keyword>
<dbReference type="EMBL" id="BAABHK010000007">
    <property type="protein sequence ID" value="GAA4629418.1"/>
    <property type="molecule type" value="Genomic_DNA"/>
</dbReference>
<gene>
    <name evidence="2" type="ORF">GCM10023196_050200</name>
</gene>
<dbReference type="Proteomes" id="UP001501442">
    <property type="component" value="Unassembled WGS sequence"/>
</dbReference>
<proteinExistence type="predicted"/>
<reference evidence="3" key="1">
    <citation type="journal article" date="2019" name="Int. J. Syst. Evol. Microbiol.">
        <title>The Global Catalogue of Microorganisms (GCM) 10K type strain sequencing project: providing services to taxonomists for standard genome sequencing and annotation.</title>
        <authorList>
            <consortium name="The Broad Institute Genomics Platform"/>
            <consortium name="The Broad Institute Genome Sequencing Center for Infectious Disease"/>
            <person name="Wu L."/>
            <person name="Ma J."/>
        </authorList>
    </citation>
    <scope>NUCLEOTIDE SEQUENCE [LARGE SCALE GENOMIC DNA]</scope>
    <source>
        <strain evidence="3">JCM 17939</strain>
    </source>
</reference>
<protein>
    <submittedName>
        <fullName evidence="2">Uncharacterized protein</fullName>
    </submittedName>
</protein>
<evidence type="ECO:0000313" key="3">
    <source>
        <dbReference type="Proteomes" id="UP001501442"/>
    </source>
</evidence>
<feature type="region of interest" description="Disordered" evidence="1">
    <location>
        <begin position="1"/>
        <end position="22"/>
    </location>
</feature>
<sequence length="60" mass="6315">MAGVREEAGQPDTTDPRAQPTPLIGFLGGTAPLRLRLSHSARLPAATGFGTQTRPYIIGQ</sequence>